<keyword evidence="6" id="KW-0863">Zinc-finger</keyword>
<keyword evidence="9" id="KW-0156">Chromatin regulator</keyword>
<dbReference type="InterPro" id="IPR013083">
    <property type="entry name" value="Znf_RING/FYVE/PHD"/>
</dbReference>
<evidence type="ECO:0000313" key="11">
    <source>
        <dbReference type="Proteomes" id="UP000694864"/>
    </source>
</evidence>
<comment type="pathway">
    <text evidence="2">Protein modification; protein ubiquitination.</text>
</comment>
<sequence>MTLPVTTPCAHNFCKACLEAKFAGKTLVRERSRGGRTLRAQKNVMNCPCCPTDISDFLQNPQVNREVMEVIERLKNQEEDDAEPVDEGEGSGTDPEEETQVVSEEAEQPKKRIKLDTDVAVSATVV</sequence>
<feature type="region of interest" description="Disordered" evidence="10">
    <location>
        <begin position="73"/>
        <end position="126"/>
    </location>
</feature>
<name>A0ABM0Z745_CAMSA</name>
<dbReference type="InterPro" id="IPR017907">
    <property type="entry name" value="Znf_RING_CS"/>
</dbReference>
<dbReference type="RefSeq" id="XP_010511358.1">
    <property type="nucleotide sequence ID" value="XM_010513056.2"/>
</dbReference>
<evidence type="ECO:0000256" key="8">
    <source>
        <dbReference type="ARBA" id="ARBA00022833"/>
    </source>
</evidence>
<evidence type="ECO:0000256" key="7">
    <source>
        <dbReference type="ARBA" id="ARBA00022786"/>
    </source>
</evidence>
<organism evidence="11 12">
    <name type="scientific">Camelina sativa</name>
    <name type="common">False flax</name>
    <name type="synonym">Myagrum sativum</name>
    <dbReference type="NCBI Taxonomy" id="90675"/>
    <lineage>
        <taxon>Eukaryota</taxon>
        <taxon>Viridiplantae</taxon>
        <taxon>Streptophyta</taxon>
        <taxon>Embryophyta</taxon>
        <taxon>Tracheophyta</taxon>
        <taxon>Spermatophyta</taxon>
        <taxon>Magnoliopsida</taxon>
        <taxon>eudicotyledons</taxon>
        <taxon>Gunneridae</taxon>
        <taxon>Pentapetalae</taxon>
        <taxon>rosids</taxon>
        <taxon>malvids</taxon>
        <taxon>Brassicales</taxon>
        <taxon>Brassicaceae</taxon>
        <taxon>Camelineae</taxon>
        <taxon>Camelina</taxon>
    </lineage>
</organism>
<dbReference type="PANTHER" id="PTHR14140:SF46">
    <property type="entry name" value="E3 UBIQUITIN-PROTEIN LIGASE ORTHRUS 1-RELATED"/>
    <property type="match status" value="1"/>
</dbReference>
<dbReference type="SUPFAM" id="SSF57850">
    <property type="entry name" value="RING/U-box"/>
    <property type="match status" value="1"/>
</dbReference>
<feature type="compositionally biased region" description="Acidic residues" evidence="10">
    <location>
        <begin position="78"/>
        <end position="99"/>
    </location>
</feature>
<protein>
    <recommendedName>
        <fullName evidence="3">RING-type E3 ubiquitin transferase</fullName>
        <ecNumber evidence="3">2.3.2.27</ecNumber>
    </recommendedName>
</protein>
<dbReference type="Proteomes" id="UP000694864">
    <property type="component" value="Chromosome 5"/>
</dbReference>
<dbReference type="GeneID" id="104787466"/>
<evidence type="ECO:0000256" key="9">
    <source>
        <dbReference type="ARBA" id="ARBA00022853"/>
    </source>
</evidence>
<comment type="catalytic activity">
    <reaction evidence="1">
        <text>S-ubiquitinyl-[E2 ubiquitin-conjugating enzyme]-L-cysteine + [acceptor protein]-L-lysine = [E2 ubiquitin-conjugating enzyme]-L-cysteine + N(6)-ubiquitinyl-[acceptor protein]-L-lysine.</text>
        <dbReference type="EC" id="2.3.2.27"/>
    </reaction>
</comment>
<feature type="compositionally biased region" description="Basic and acidic residues" evidence="10">
    <location>
        <begin position="107"/>
        <end position="117"/>
    </location>
</feature>
<evidence type="ECO:0000256" key="6">
    <source>
        <dbReference type="ARBA" id="ARBA00022771"/>
    </source>
</evidence>
<dbReference type="EC" id="2.3.2.27" evidence="3"/>
<evidence type="ECO:0000256" key="1">
    <source>
        <dbReference type="ARBA" id="ARBA00000900"/>
    </source>
</evidence>
<evidence type="ECO:0000256" key="3">
    <source>
        <dbReference type="ARBA" id="ARBA00012483"/>
    </source>
</evidence>
<proteinExistence type="predicted"/>
<reference evidence="11" key="1">
    <citation type="journal article" date="2014" name="Nat. Commun.">
        <title>The emerging biofuel crop Camelina sativa retains a highly undifferentiated hexaploid genome structure.</title>
        <authorList>
            <person name="Kagale S."/>
            <person name="Koh C."/>
            <person name="Nixon J."/>
            <person name="Bollina V."/>
            <person name="Clarke W.E."/>
            <person name="Tuteja R."/>
            <person name="Spillane C."/>
            <person name="Robinson S.J."/>
            <person name="Links M.G."/>
            <person name="Clarke C."/>
            <person name="Higgins E.E."/>
            <person name="Huebert T."/>
            <person name="Sharpe A.G."/>
            <person name="Parkin I.A."/>
        </authorList>
    </citation>
    <scope>NUCLEOTIDE SEQUENCE [LARGE SCALE GENOMIC DNA]</scope>
    <source>
        <strain evidence="11">cv. DH55</strain>
    </source>
</reference>
<evidence type="ECO:0000256" key="5">
    <source>
        <dbReference type="ARBA" id="ARBA00022723"/>
    </source>
</evidence>
<keyword evidence="11" id="KW-1185">Reference proteome</keyword>
<dbReference type="PANTHER" id="PTHR14140">
    <property type="entry name" value="E3 UBIQUITIN-PROTEIN LIGASE UHRF-RELATED"/>
    <property type="match status" value="1"/>
</dbReference>
<keyword evidence="7" id="KW-0833">Ubl conjugation pathway</keyword>
<evidence type="ECO:0000256" key="10">
    <source>
        <dbReference type="SAM" id="MobiDB-lite"/>
    </source>
</evidence>
<keyword evidence="5" id="KW-0479">Metal-binding</keyword>
<evidence type="ECO:0000256" key="4">
    <source>
        <dbReference type="ARBA" id="ARBA00022679"/>
    </source>
</evidence>
<accession>A0ABM0Z745</accession>
<evidence type="ECO:0000256" key="2">
    <source>
        <dbReference type="ARBA" id="ARBA00004906"/>
    </source>
</evidence>
<reference evidence="12" key="2">
    <citation type="submission" date="2025-08" db="UniProtKB">
        <authorList>
            <consortium name="RefSeq"/>
        </authorList>
    </citation>
    <scope>IDENTIFICATION</scope>
    <source>
        <tissue evidence="12">Leaf</tissue>
    </source>
</reference>
<dbReference type="Gene3D" id="3.30.40.10">
    <property type="entry name" value="Zinc/RING finger domain, C3HC4 (zinc finger)"/>
    <property type="match status" value="1"/>
</dbReference>
<keyword evidence="8" id="KW-0862">Zinc</keyword>
<keyword evidence="4" id="KW-0808">Transferase</keyword>
<dbReference type="PROSITE" id="PS00518">
    <property type="entry name" value="ZF_RING_1"/>
    <property type="match status" value="1"/>
</dbReference>
<dbReference type="InterPro" id="IPR045134">
    <property type="entry name" value="UHRF1/2-like"/>
</dbReference>
<gene>
    <name evidence="12" type="primary">LOC104787466</name>
</gene>
<evidence type="ECO:0000313" key="12">
    <source>
        <dbReference type="RefSeq" id="XP_010511358.1"/>
    </source>
</evidence>